<keyword evidence="11 15" id="KW-0819">tRNA processing</keyword>
<evidence type="ECO:0000256" key="3">
    <source>
        <dbReference type="ARBA" id="ARBA00007630"/>
    </source>
</evidence>
<dbReference type="InterPro" id="IPR002649">
    <property type="entry name" value="tRNA_m1G_MeTrfase_TrmD"/>
</dbReference>
<sequence>MRVDIFTVAKEIFSGAVSKGNIKRAQENGELELYIWDLRDFSPDPHRRVDDYPYGGGPGMILKSEPIFYGVRKVLTPKSRVIFLSPQGRIFNQEIAKELSTLSHIVFICGHYKGVDERVREYLVQDEISIGEYVLSGGEIPVLVVLDAVARLIPGVIGDLESAKSDSFYSDSMDAPYYTRPADFEGMKVPDVLLSGNHEAIRKWREERRRLYGKGTGFRRS</sequence>
<feature type="domain" description="tRNA methyltransferase TRMD/TRM10-type" evidence="18">
    <location>
        <begin position="1"/>
        <end position="210"/>
    </location>
</feature>
<dbReference type="GO" id="GO:0052906">
    <property type="term" value="F:tRNA (guanine(37)-N1)-methyltransferase activity"/>
    <property type="evidence" value="ECO:0007669"/>
    <property type="project" value="UniProtKB-UniRule"/>
</dbReference>
<dbReference type="FunFam" id="3.40.1280.10:FF:000001">
    <property type="entry name" value="tRNA (guanine-N(1)-)-methyltransferase"/>
    <property type="match status" value="1"/>
</dbReference>
<evidence type="ECO:0000256" key="14">
    <source>
        <dbReference type="ARBA" id="ARBA00047783"/>
    </source>
</evidence>
<dbReference type="NCBIfam" id="TIGR00088">
    <property type="entry name" value="trmD"/>
    <property type="match status" value="1"/>
</dbReference>
<evidence type="ECO:0000256" key="17">
    <source>
        <dbReference type="RuleBase" id="RU003464"/>
    </source>
</evidence>
<dbReference type="PANTHER" id="PTHR46417">
    <property type="entry name" value="TRNA (GUANINE-N(1)-)-METHYLTRANSFERASE"/>
    <property type="match status" value="1"/>
</dbReference>
<dbReference type="EC" id="2.1.1.228" evidence="5 15"/>
<organism evidence="19 20">
    <name type="scientific">candidate division WOR-3 bacterium JGI_Cruoil_03_44_89</name>
    <dbReference type="NCBI Taxonomy" id="1973748"/>
    <lineage>
        <taxon>Bacteria</taxon>
        <taxon>Bacteria division WOR-3</taxon>
    </lineage>
</organism>
<feature type="binding site" evidence="15 16">
    <location>
        <position position="110"/>
    </location>
    <ligand>
        <name>S-adenosyl-L-methionine</name>
        <dbReference type="ChEBI" id="CHEBI:59789"/>
    </ligand>
</feature>
<dbReference type="Pfam" id="PF01746">
    <property type="entry name" value="tRNA_m1G_MT"/>
    <property type="match status" value="1"/>
</dbReference>
<evidence type="ECO:0000256" key="8">
    <source>
        <dbReference type="ARBA" id="ARBA00022603"/>
    </source>
</evidence>
<dbReference type="SUPFAM" id="SSF75217">
    <property type="entry name" value="alpha/beta knot"/>
    <property type="match status" value="1"/>
</dbReference>
<comment type="caution">
    <text evidence="19">The sequence shown here is derived from an EMBL/GenBank/DDBJ whole genome shotgun (WGS) entry which is preliminary data.</text>
</comment>
<dbReference type="HAMAP" id="MF_00605">
    <property type="entry name" value="TrmD"/>
    <property type="match status" value="1"/>
</dbReference>
<comment type="similarity">
    <text evidence="3 15 17">Belongs to the RNA methyltransferase TrmD family.</text>
</comment>
<evidence type="ECO:0000256" key="15">
    <source>
        <dbReference type="HAMAP-Rule" id="MF_00605"/>
    </source>
</evidence>
<proteinExistence type="inferred from homology"/>
<comment type="catalytic activity">
    <reaction evidence="14 15 17">
        <text>guanosine(37) in tRNA + S-adenosyl-L-methionine = N(1)-methylguanosine(37) in tRNA + S-adenosyl-L-homocysteine + H(+)</text>
        <dbReference type="Rhea" id="RHEA:36899"/>
        <dbReference type="Rhea" id="RHEA-COMP:10145"/>
        <dbReference type="Rhea" id="RHEA-COMP:10147"/>
        <dbReference type="ChEBI" id="CHEBI:15378"/>
        <dbReference type="ChEBI" id="CHEBI:57856"/>
        <dbReference type="ChEBI" id="CHEBI:59789"/>
        <dbReference type="ChEBI" id="CHEBI:73542"/>
        <dbReference type="ChEBI" id="CHEBI:74269"/>
        <dbReference type="EC" id="2.1.1.228"/>
    </reaction>
</comment>
<evidence type="ECO:0000256" key="9">
    <source>
        <dbReference type="ARBA" id="ARBA00022679"/>
    </source>
</evidence>
<dbReference type="InterPro" id="IPR016009">
    <property type="entry name" value="tRNA_MeTrfase_TRMD/TRM10"/>
</dbReference>
<dbReference type="Gene3D" id="1.10.1270.20">
    <property type="entry name" value="tRNA(m1g37)methyltransferase, domain 2"/>
    <property type="match status" value="1"/>
</dbReference>
<dbReference type="CDD" id="cd18080">
    <property type="entry name" value="TrmD-like"/>
    <property type="match status" value="1"/>
</dbReference>
<dbReference type="AlphaFoldDB" id="A0A235BP99"/>
<dbReference type="GO" id="GO:0002939">
    <property type="term" value="P:tRNA N1-guanine methylation"/>
    <property type="evidence" value="ECO:0007669"/>
    <property type="project" value="TreeGrafter"/>
</dbReference>
<evidence type="ECO:0000256" key="6">
    <source>
        <dbReference type="ARBA" id="ARBA00014679"/>
    </source>
</evidence>
<dbReference type="PANTHER" id="PTHR46417:SF1">
    <property type="entry name" value="TRNA (GUANINE-N(1)-)-METHYLTRANSFERASE"/>
    <property type="match status" value="1"/>
</dbReference>
<evidence type="ECO:0000259" key="18">
    <source>
        <dbReference type="Pfam" id="PF01746"/>
    </source>
</evidence>
<protein>
    <recommendedName>
        <fullName evidence="6 15">tRNA (guanine-N(1)-)-methyltransferase</fullName>
        <ecNumber evidence="5 15">2.1.1.228</ecNumber>
    </recommendedName>
    <alternativeName>
        <fullName evidence="12 15">M1G-methyltransferase</fullName>
    </alternativeName>
    <alternativeName>
        <fullName evidence="13 15">tRNA [GM37] methyltransferase</fullName>
    </alternativeName>
</protein>
<evidence type="ECO:0000313" key="20">
    <source>
        <dbReference type="Proteomes" id="UP000215215"/>
    </source>
</evidence>
<dbReference type="InterPro" id="IPR023148">
    <property type="entry name" value="tRNA_m1G_MeTrfase_C_sf"/>
</dbReference>
<dbReference type="Proteomes" id="UP000215215">
    <property type="component" value="Unassembled WGS sequence"/>
</dbReference>
<evidence type="ECO:0000256" key="4">
    <source>
        <dbReference type="ARBA" id="ARBA00011738"/>
    </source>
</evidence>
<dbReference type="PIRSF" id="PIRSF000386">
    <property type="entry name" value="tRNA_mtase"/>
    <property type="match status" value="1"/>
</dbReference>
<gene>
    <name evidence="15" type="primary">trmD</name>
    <name evidence="19" type="ORF">CH333_09155</name>
</gene>
<keyword evidence="9 15" id="KW-0808">Transferase</keyword>
<evidence type="ECO:0000256" key="2">
    <source>
        <dbReference type="ARBA" id="ARBA00004496"/>
    </source>
</evidence>
<dbReference type="NCBIfam" id="NF000648">
    <property type="entry name" value="PRK00026.1"/>
    <property type="match status" value="1"/>
</dbReference>
<evidence type="ECO:0000256" key="7">
    <source>
        <dbReference type="ARBA" id="ARBA00022490"/>
    </source>
</evidence>
<accession>A0A235BP99</accession>
<feature type="binding site" evidence="16">
    <location>
        <begin position="130"/>
        <end position="135"/>
    </location>
    <ligand>
        <name>S-adenosyl-L-methionine</name>
        <dbReference type="ChEBI" id="CHEBI:59789"/>
    </ligand>
</feature>
<dbReference type="GO" id="GO:0005829">
    <property type="term" value="C:cytosol"/>
    <property type="evidence" value="ECO:0007669"/>
    <property type="project" value="TreeGrafter"/>
</dbReference>
<reference evidence="19 20" key="1">
    <citation type="submission" date="2017-07" db="EMBL/GenBank/DDBJ databases">
        <title>Recovery of genomes from metagenomes via a dereplication, aggregation, and scoring strategy.</title>
        <authorList>
            <person name="Sieber C.M."/>
            <person name="Probst A.J."/>
            <person name="Sharrar A."/>
            <person name="Thomas B.C."/>
            <person name="Hess M."/>
            <person name="Tringe S.G."/>
            <person name="Banfield J.F."/>
        </authorList>
    </citation>
    <scope>NUCLEOTIDE SEQUENCE [LARGE SCALE GENOMIC DNA]</scope>
    <source>
        <strain evidence="19">JGI_Cruoil_03_44_89</strain>
    </source>
</reference>
<comment type="function">
    <text evidence="1 15 17">Specifically methylates guanosine-37 in various tRNAs.</text>
</comment>
<evidence type="ECO:0000256" key="13">
    <source>
        <dbReference type="ARBA" id="ARBA00033392"/>
    </source>
</evidence>
<comment type="caution">
    <text evidence="15">Lacks conserved residue(s) required for the propagation of feature annotation.</text>
</comment>
<comment type="subcellular location">
    <subcellularLocation>
        <location evidence="2 15 17">Cytoplasm</location>
    </subcellularLocation>
</comment>
<keyword evidence="7 15" id="KW-0963">Cytoplasm</keyword>
<name>A0A235BP99_UNCW3</name>
<comment type="subunit">
    <text evidence="4 15 17">Homodimer.</text>
</comment>
<evidence type="ECO:0000256" key="16">
    <source>
        <dbReference type="PIRSR" id="PIRSR000386-1"/>
    </source>
</evidence>
<dbReference type="InterPro" id="IPR029026">
    <property type="entry name" value="tRNA_m1G_MTases_N"/>
</dbReference>
<evidence type="ECO:0000313" key="19">
    <source>
        <dbReference type="EMBL" id="OYD14022.1"/>
    </source>
</evidence>
<dbReference type="Gene3D" id="3.40.1280.10">
    <property type="match status" value="1"/>
</dbReference>
<evidence type="ECO:0000256" key="12">
    <source>
        <dbReference type="ARBA" id="ARBA00029736"/>
    </source>
</evidence>
<evidence type="ECO:0000256" key="10">
    <source>
        <dbReference type="ARBA" id="ARBA00022691"/>
    </source>
</evidence>
<keyword evidence="10 15" id="KW-0949">S-adenosyl-L-methionine</keyword>
<keyword evidence="8 15" id="KW-0489">Methyltransferase</keyword>
<evidence type="ECO:0000256" key="11">
    <source>
        <dbReference type="ARBA" id="ARBA00022694"/>
    </source>
</evidence>
<evidence type="ECO:0000256" key="1">
    <source>
        <dbReference type="ARBA" id="ARBA00002634"/>
    </source>
</evidence>
<dbReference type="InterPro" id="IPR029028">
    <property type="entry name" value="Alpha/beta_knot_MTases"/>
</dbReference>
<evidence type="ECO:0000256" key="5">
    <source>
        <dbReference type="ARBA" id="ARBA00012807"/>
    </source>
</evidence>
<dbReference type="EMBL" id="NOZQ01000209">
    <property type="protein sequence ID" value="OYD14022.1"/>
    <property type="molecule type" value="Genomic_DNA"/>
</dbReference>